<dbReference type="PANTHER" id="PTHR14787:SF1">
    <property type="entry name" value="ATPASE PAAT"/>
    <property type="match status" value="1"/>
</dbReference>
<dbReference type="PANTHER" id="PTHR14787">
    <property type="entry name" value="C10ORF188 FAMILY MEMBER"/>
    <property type="match status" value="1"/>
</dbReference>
<protein>
    <submittedName>
        <fullName evidence="2">Uncharacterized protein</fullName>
    </submittedName>
</protein>
<evidence type="ECO:0000313" key="2">
    <source>
        <dbReference type="EMBL" id="JAS67158.1"/>
    </source>
</evidence>
<dbReference type="EMBL" id="GECZ01002611">
    <property type="protein sequence ID" value="JAS67158.1"/>
    <property type="molecule type" value="Transcribed_RNA"/>
</dbReference>
<organism evidence="2">
    <name type="scientific">Cuerna arida</name>
    <dbReference type="NCBI Taxonomy" id="1464854"/>
    <lineage>
        <taxon>Eukaryota</taxon>
        <taxon>Metazoa</taxon>
        <taxon>Ecdysozoa</taxon>
        <taxon>Arthropoda</taxon>
        <taxon>Hexapoda</taxon>
        <taxon>Insecta</taxon>
        <taxon>Pterygota</taxon>
        <taxon>Neoptera</taxon>
        <taxon>Paraneoptera</taxon>
        <taxon>Hemiptera</taxon>
        <taxon>Auchenorrhyncha</taxon>
        <taxon>Membracoidea</taxon>
        <taxon>Cicadellidae</taxon>
        <taxon>Cicadellinae</taxon>
        <taxon>Proconiini</taxon>
        <taxon>Cuerna</taxon>
    </lineage>
</organism>
<dbReference type="AlphaFoldDB" id="A0A1B6GXK7"/>
<accession>A0A1B6GXK7</accession>
<dbReference type="Pfam" id="PF14958">
    <property type="entry name" value="PAAT-like"/>
    <property type="match status" value="1"/>
</dbReference>
<name>A0A1B6GXK7_9HEMI</name>
<sequence>MTDISSTNSSDIVLTSSWNVGDQTKSLKNTLTFSVPNESVGLEDVVQVDTCIHLIRDSESDDPCTITVKLPHTRDPISQSVVVSEAKIIELFGSCGEYLSTSVGEYVDDFEDCSVYLSTFSVKPPSREITFKLQKTRHADKMWLYGINLQLVPVNRPSPVFSSINFQSVNEMLKEAKIPLSENAEKAKAFLQAYSGTLNNAQSPFKTRPPNPQMLMKMLEAGYFNPLGETGKNMTKCISNLVPFLSRESVEPSETVPECDFGQNVSQISKDTLKLKDYIDLRCTQLEVKIDRLEQIIRESEKKQNEKLDLIISLLTKQNS</sequence>
<reference evidence="2" key="1">
    <citation type="submission" date="2015-11" db="EMBL/GenBank/DDBJ databases">
        <title>De novo transcriptome assembly of four potential Pierce s Disease insect vectors from Arizona vineyards.</title>
        <authorList>
            <person name="Tassone E.E."/>
        </authorList>
    </citation>
    <scope>NUCLEOTIDE SEQUENCE</scope>
</reference>
<gene>
    <name evidence="2" type="ORF">g.15096</name>
</gene>
<keyword evidence="1" id="KW-0175">Coiled coil</keyword>
<evidence type="ECO:0000256" key="1">
    <source>
        <dbReference type="SAM" id="Coils"/>
    </source>
</evidence>
<feature type="coiled-coil region" evidence="1">
    <location>
        <begin position="283"/>
        <end position="310"/>
    </location>
</feature>
<dbReference type="InterPro" id="IPR028043">
    <property type="entry name" value="PAAT-like"/>
</dbReference>
<proteinExistence type="predicted"/>